<dbReference type="Pfam" id="PF00628">
    <property type="entry name" value="PHD"/>
    <property type="match status" value="2"/>
</dbReference>
<keyword evidence="5" id="KW-0862">Zinc</keyword>
<dbReference type="InterPro" id="IPR003347">
    <property type="entry name" value="JmjC_dom"/>
</dbReference>
<evidence type="ECO:0000256" key="1">
    <source>
        <dbReference type="ARBA" id="ARBA00004123"/>
    </source>
</evidence>
<reference evidence="11" key="1">
    <citation type="submission" date="2021-01" db="EMBL/GenBank/DDBJ databases">
        <authorList>
            <person name="Corre E."/>
            <person name="Pelletier E."/>
            <person name="Niang G."/>
            <person name="Scheremetjew M."/>
            <person name="Finn R."/>
            <person name="Kale V."/>
            <person name="Holt S."/>
            <person name="Cochrane G."/>
            <person name="Meng A."/>
            <person name="Brown T."/>
            <person name="Cohen L."/>
        </authorList>
    </citation>
    <scope>NUCLEOTIDE SEQUENCE</scope>
    <source>
        <strain evidence="11">CCMP281</strain>
    </source>
</reference>
<dbReference type="Pfam" id="PF02373">
    <property type="entry name" value="JmjC"/>
    <property type="match status" value="1"/>
</dbReference>
<dbReference type="GO" id="GO:0008270">
    <property type="term" value="F:zinc ion binding"/>
    <property type="evidence" value="ECO:0007669"/>
    <property type="project" value="UniProtKB-KW"/>
</dbReference>
<keyword evidence="6" id="KW-0539">Nucleus</keyword>
<organism evidence="11">
    <name type="scientific">Haptolina ericina</name>
    <dbReference type="NCBI Taxonomy" id="156174"/>
    <lineage>
        <taxon>Eukaryota</taxon>
        <taxon>Haptista</taxon>
        <taxon>Haptophyta</taxon>
        <taxon>Prymnesiophyceae</taxon>
        <taxon>Prymnesiales</taxon>
        <taxon>Prymnesiaceae</taxon>
        <taxon>Haptolina</taxon>
    </lineage>
</organism>
<dbReference type="InterPro" id="IPR011011">
    <property type="entry name" value="Znf_FYVE_PHD"/>
</dbReference>
<proteinExistence type="predicted"/>
<evidence type="ECO:0000256" key="6">
    <source>
        <dbReference type="ARBA" id="ARBA00023242"/>
    </source>
</evidence>
<dbReference type="PANTHER" id="PTHR10694">
    <property type="entry name" value="LYSINE-SPECIFIC DEMETHYLASE"/>
    <property type="match status" value="1"/>
</dbReference>
<sequence length="1553" mass="170203">MADEAPCLTTPTLNLGMLFSCTGWMTHRHFLHGLAYLHSGSPRTWYGISGDDFGAVEDAAKREITGGGLKLHDAVLSLPALISPATMSARQIQVAQLVQHPGEFVVTLPAAFHCSISHGFNCCEQVHFASIDWVPWGRRAAVIHCQFQSSPMLAFDELVIRASQRDETVRGAVYLHSQLERILQESSSQMKVLEEQGASIMDAEDQRVLECGVCRQPCVLASVSCSDSPSTSFCLAHSQNCSSPRVVYVRHSKGKLTELLGRLKSRLARRQQWLDEVGVALAQRTEMPHVEALLHEAKVMQIQDDLYDKLQRLATSGHEWQKKCELLFSSSSMHTPEYVVELIAAAKALPLVLTTSNLEESLIQARQWQREADQVLAQARKDGLWLPEACAEKDQLSTLLEQPGAQLLLLPQAKELRDELSRLRLLQEVQQMLPGEPPLEAVRATLDEAHALTVEHLPPVIELQKRYTAASKWAQRANIALRRRTGLAALEALQQEVSGFAMTVEQQTEVEERIASAQDWSSRARKALEGMANVDIVRTLLEEAQRLDVTVPEEETIATMVKSVDWWTKRASNTFLKRGCNITLLEVLLADGEQLLDESAPGSGSTGAAGLACLYCTGNDTATLNRFMIGCDKCGRWYHGPCVGVGKNAADAMDEFLCPECSRREGVPYAFAPPTPVPKFTRRPRLRYVTSLLAEAAEIGVDMPEAALISKLQQTAEGWQTQAQDLLDMGDDATLNPTAIDELVCAGDACEVEPEALPQLRKLRSQLSSWQQKVLSVLNGELEVDAPLLEEEAEIEQELAENALRGASQKGSASVGLEGSPHVEGRDSAEGALKRLCASADEANDASHGRGGVSLKETSERPSSAEPPGEQALSPAAQRRSASAEELLVSDVPWLSRDHMRAILRKEAVPCKASKAEMQAQVSALIQQKRTGGDVRSVDDSDVSRGVDETLDDAIMAADDTNLESGNTSSADLARRGIKEKASKRLDKSAPRARAVALNSLAGVQMLIMEAQELRIACPELERLQEMATRAQRWRLAAREALDESRECTEVQLDSLLTELEGLPLRLQARGLLQRKLSRKRWLLCRRQQLATALEGVPRQSYLREMADEATDLGLEEIPEVQVAKERLRDAEQWIVKASEALSLEADLGVLKELRQSAASLGVQFEMLETVEQRIRDSQDWASRAMGALESPTSLEEIRSLLAQAERAAVPLAQRAQLIEREATAVWWQNRAANVFLKQGCQVTLLEALQGDGHFDLVGEDGAWSASLACSYCTGEDASETSQFMIGCDTCGRWYHGPCVGVGKAAADAMDVFLCPECACRQLKAYAFGPPLPVPKRTRRPSIRLVKALLQEAAELGITIPEAALIADALQKAELWQAAARQILHDLEGERAVLSEVQAFVRQGTELEVVPDLLAPLKRHLSRHEDWSEAVAELRVAPQEQKRGAALATAAWDGLDGALCLRSQASLLRVAEDHAAALITALDVGPTWQAAARAALSMSGREAAAEMQRLLSTVDVHVSPEFEQLRLALARQELLPVPDAFDQHTGLVHGLSD</sequence>
<comment type="subcellular location">
    <subcellularLocation>
        <location evidence="1">Nucleus</location>
    </subcellularLocation>
</comment>
<feature type="domain" description="PHD-type" evidence="9">
    <location>
        <begin position="610"/>
        <end position="664"/>
    </location>
</feature>
<feature type="region of interest" description="Disordered" evidence="8">
    <location>
        <begin position="840"/>
        <end position="881"/>
    </location>
</feature>
<dbReference type="InterPro" id="IPR001965">
    <property type="entry name" value="Znf_PHD"/>
</dbReference>
<dbReference type="GO" id="GO:0032452">
    <property type="term" value="F:histone demethylase activity"/>
    <property type="evidence" value="ECO:0007669"/>
    <property type="project" value="TreeGrafter"/>
</dbReference>
<dbReference type="InterPro" id="IPR019787">
    <property type="entry name" value="Znf_PHD-finger"/>
</dbReference>
<dbReference type="GO" id="GO:0005634">
    <property type="term" value="C:nucleus"/>
    <property type="evidence" value="ECO:0007669"/>
    <property type="project" value="UniProtKB-SubCell"/>
</dbReference>
<evidence type="ECO:0000256" key="3">
    <source>
        <dbReference type="ARBA" id="ARBA00022737"/>
    </source>
</evidence>
<evidence type="ECO:0000313" key="11">
    <source>
        <dbReference type="EMBL" id="CAE0151346.1"/>
    </source>
</evidence>
<dbReference type="GO" id="GO:0010468">
    <property type="term" value="P:regulation of gene expression"/>
    <property type="evidence" value="ECO:0007669"/>
    <property type="project" value="TreeGrafter"/>
</dbReference>
<dbReference type="EMBL" id="HBHX01070455">
    <property type="protein sequence ID" value="CAE0151346.1"/>
    <property type="molecule type" value="Transcribed_RNA"/>
</dbReference>
<dbReference type="Pfam" id="PF08429">
    <property type="entry name" value="PLU-1"/>
    <property type="match status" value="5"/>
</dbReference>
<dbReference type="InterPro" id="IPR013083">
    <property type="entry name" value="Znf_RING/FYVE/PHD"/>
</dbReference>
<protein>
    <recommendedName>
        <fullName evidence="12">[Histone H3]-trimethyl-L-lysine(4) demethylase</fullName>
    </recommendedName>
</protein>
<dbReference type="PROSITE" id="PS51184">
    <property type="entry name" value="JMJC"/>
    <property type="match status" value="1"/>
</dbReference>
<dbReference type="SUPFAM" id="SSF51197">
    <property type="entry name" value="Clavaminate synthase-like"/>
    <property type="match status" value="1"/>
</dbReference>
<dbReference type="PROSITE" id="PS01359">
    <property type="entry name" value="ZF_PHD_1"/>
    <property type="match status" value="2"/>
</dbReference>
<evidence type="ECO:0000256" key="7">
    <source>
        <dbReference type="PROSITE-ProRule" id="PRU00146"/>
    </source>
</evidence>
<dbReference type="Gene3D" id="2.60.120.650">
    <property type="entry name" value="Cupin"/>
    <property type="match status" value="1"/>
</dbReference>
<dbReference type="GO" id="GO:0000785">
    <property type="term" value="C:chromatin"/>
    <property type="evidence" value="ECO:0007669"/>
    <property type="project" value="TreeGrafter"/>
</dbReference>
<evidence type="ECO:0000256" key="4">
    <source>
        <dbReference type="ARBA" id="ARBA00022771"/>
    </source>
</evidence>
<evidence type="ECO:0000256" key="2">
    <source>
        <dbReference type="ARBA" id="ARBA00022723"/>
    </source>
</evidence>
<dbReference type="InterPro" id="IPR001841">
    <property type="entry name" value="Znf_RING"/>
</dbReference>
<dbReference type="PROSITE" id="PS50016">
    <property type="entry name" value="ZF_PHD_2"/>
    <property type="match status" value="2"/>
</dbReference>
<name>A0A7S3C470_9EUKA</name>
<dbReference type="SMART" id="SM00558">
    <property type="entry name" value="JmjC"/>
    <property type="match status" value="1"/>
</dbReference>
<evidence type="ECO:0000256" key="8">
    <source>
        <dbReference type="SAM" id="MobiDB-lite"/>
    </source>
</evidence>
<keyword evidence="2" id="KW-0479">Metal-binding</keyword>
<dbReference type="Gene3D" id="3.30.40.10">
    <property type="entry name" value="Zinc/RING finger domain, C3HC4 (zinc finger)"/>
    <property type="match status" value="2"/>
</dbReference>
<accession>A0A7S3C470</accession>
<feature type="domain" description="JmjC" evidence="10">
    <location>
        <begin position="1"/>
        <end position="145"/>
    </location>
</feature>
<keyword evidence="3" id="KW-0677">Repeat</keyword>
<evidence type="ECO:0000256" key="5">
    <source>
        <dbReference type="ARBA" id="ARBA00022833"/>
    </source>
</evidence>
<dbReference type="InterPro" id="IPR013637">
    <property type="entry name" value="Lys_sp_deMease-like_dom"/>
</dbReference>
<dbReference type="Pfam" id="PF02928">
    <property type="entry name" value="zf-C5HC2"/>
    <property type="match status" value="1"/>
</dbReference>
<dbReference type="SMART" id="SM00184">
    <property type="entry name" value="RING"/>
    <property type="match status" value="2"/>
</dbReference>
<keyword evidence="4 7" id="KW-0863">Zinc-finger</keyword>
<gene>
    <name evidence="11" type="ORF">HERI1096_LOCUS38890</name>
</gene>
<evidence type="ECO:0000259" key="9">
    <source>
        <dbReference type="PROSITE" id="PS50016"/>
    </source>
</evidence>
<dbReference type="SMART" id="SM00249">
    <property type="entry name" value="PHD"/>
    <property type="match status" value="2"/>
</dbReference>
<dbReference type="SUPFAM" id="SSF57903">
    <property type="entry name" value="FYVE/PHD zinc finger"/>
    <property type="match status" value="2"/>
</dbReference>
<feature type="domain" description="PHD-type" evidence="9">
    <location>
        <begin position="1267"/>
        <end position="1321"/>
    </location>
</feature>
<feature type="region of interest" description="Disordered" evidence="8">
    <location>
        <begin position="805"/>
        <end position="827"/>
    </location>
</feature>
<dbReference type="InterPro" id="IPR019786">
    <property type="entry name" value="Zinc_finger_PHD-type_CS"/>
</dbReference>
<evidence type="ECO:0008006" key="12">
    <source>
        <dbReference type="Google" id="ProtNLM"/>
    </source>
</evidence>
<evidence type="ECO:0000259" key="10">
    <source>
        <dbReference type="PROSITE" id="PS51184"/>
    </source>
</evidence>
<dbReference type="InterPro" id="IPR004198">
    <property type="entry name" value="Znf_C5HC2"/>
</dbReference>